<feature type="signal peptide" evidence="1">
    <location>
        <begin position="1"/>
        <end position="24"/>
    </location>
</feature>
<sequence length="200" mass="21525">MRHSLSAFITVFIMATVLIPVVHAETNAARLALGLPPLRPKRLYAGTPVDTARKSKRSLAPLGTQYFCEFSIQPECCDNQVSDGDGGFTYTGCTATSSANNPFTCTDSQYALCANGDTPFFATTFATYQCPITPYTVIACCDPENTNDCVDPILDSGSSSTTSAFYCPNFGQDSDYRFPNCCTDSTYEHCANSATPNMAP</sequence>
<dbReference type="Proteomes" id="UP000076738">
    <property type="component" value="Unassembled WGS sequence"/>
</dbReference>
<dbReference type="EMBL" id="KV417281">
    <property type="protein sequence ID" value="KZO97157.1"/>
    <property type="molecule type" value="Genomic_DNA"/>
</dbReference>
<dbReference type="AlphaFoldDB" id="A0A167MXR7"/>
<evidence type="ECO:0000256" key="1">
    <source>
        <dbReference type="SAM" id="SignalP"/>
    </source>
</evidence>
<evidence type="ECO:0000313" key="2">
    <source>
        <dbReference type="EMBL" id="KZO97157.1"/>
    </source>
</evidence>
<evidence type="ECO:0000313" key="3">
    <source>
        <dbReference type="Proteomes" id="UP000076738"/>
    </source>
</evidence>
<name>A0A167MXR7_CALVF</name>
<proteinExistence type="predicted"/>
<reference evidence="2 3" key="1">
    <citation type="journal article" date="2016" name="Mol. Biol. Evol.">
        <title>Comparative Genomics of Early-Diverging Mushroom-Forming Fungi Provides Insights into the Origins of Lignocellulose Decay Capabilities.</title>
        <authorList>
            <person name="Nagy L.G."/>
            <person name="Riley R."/>
            <person name="Tritt A."/>
            <person name="Adam C."/>
            <person name="Daum C."/>
            <person name="Floudas D."/>
            <person name="Sun H."/>
            <person name="Yadav J.S."/>
            <person name="Pangilinan J."/>
            <person name="Larsson K.H."/>
            <person name="Matsuura K."/>
            <person name="Barry K."/>
            <person name="Labutti K."/>
            <person name="Kuo R."/>
            <person name="Ohm R.A."/>
            <person name="Bhattacharya S.S."/>
            <person name="Shirouzu T."/>
            <person name="Yoshinaga Y."/>
            <person name="Martin F.M."/>
            <person name="Grigoriev I.V."/>
            <person name="Hibbett D.S."/>
        </authorList>
    </citation>
    <scope>NUCLEOTIDE SEQUENCE [LARGE SCALE GENOMIC DNA]</scope>
    <source>
        <strain evidence="2 3">TUFC12733</strain>
    </source>
</reference>
<keyword evidence="3" id="KW-1185">Reference proteome</keyword>
<keyword evidence="1" id="KW-0732">Signal</keyword>
<feature type="chain" id="PRO_5007890479" description="Osmotin, thaumatin-like protein" evidence="1">
    <location>
        <begin position="25"/>
        <end position="200"/>
    </location>
</feature>
<protein>
    <recommendedName>
        <fullName evidence="4">Osmotin, thaumatin-like protein</fullName>
    </recommendedName>
</protein>
<organism evidence="2 3">
    <name type="scientific">Calocera viscosa (strain TUFC12733)</name>
    <dbReference type="NCBI Taxonomy" id="1330018"/>
    <lineage>
        <taxon>Eukaryota</taxon>
        <taxon>Fungi</taxon>
        <taxon>Dikarya</taxon>
        <taxon>Basidiomycota</taxon>
        <taxon>Agaricomycotina</taxon>
        <taxon>Dacrymycetes</taxon>
        <taxon>Dacrymycetales</taxon>
        <taxon>Dacrymycetaceae</taxon>
        <taxon>Calocera</taxon>
    </lineage>
</organism>
<gene>
    <name evidence="2" type="ORF">CALVIDRAFT_597869</name>
</gene>
<evidence type="ECO:0008006" key="4">
    <source>
        <dbReference type="Google" id="ProtNLM"/>
    </source>
</evidence>
<accession>A0A167MXR7</accession>